<keyword evidence="2" id="KW-1185">Reference proteome</keyword>
<accession>A0A8T0S4R3</accession>
<reference evidence="1" key="1">
    <citation type="submission" date="2020-05" db="EMBL/GenBank/DDBJ databases">
        <title>WGS assembly of Panicum virgatum.</title>
        <authorList>
            <person name="Lovell J.T."/>
            <person name="Jenkins J."/>
            <person name="Shu S."/>
            <person name="Juenger T.E."/>
            <person name="Schmutz J."/>
        </authorList>
    </citation>
    <scope>NUCLEOTIDE SEQUENCE</scope>
    <source>
        <strain evidence="1">AP13</strain>
    </source>
</reference>
<evidence type="ECO:0000313" key="1">
    <source>
        <dbReference type="EMBL" id="KAG2591763.1"/>
    </source>
</evidence>
<dbReference type="Proteomes" id="UP000823388">
    <property type="component" value="Chromosome 5N"/>
</dbReference>
<protein>
    <submittedName>
        <fullName evidence="1">Uncharacterized protein</fullName>
    </submittedName>
</protein>
<gene>
    <name evidence="1" type="ORF">PVAP13_5NG504186</name>
</gene>
<sequence>MPILQCMFIPDLIVYAPTIEISISKHQLCWGFFNGAILLACMFKVFFDLISPGNLLMHPHTVDCWHVLFPSYPPLGYSPLGFFAPLPSRCSSPDLFHRLRGDMALSFLARQDGKSA</sequence>
<organism evidence="1 2">
    <name type="scientific">Panicum virgatum</name>
    <name type="common">Blackwell switchgrass</name>
    <dbReference type="NCBI Taxonomy" id="38727"/>
    <lineage>
        <taxon>Eukaryota</taxon>
        <taxon>Viridiplantae</taxon>
        <taxon>Streptophyta</taxon>
        <taxon>Embryophyta</taxon>
        <taxon>Tracheophyta</taxon>
        <taxon>Spermatophyta</taxon>
        <taxon>Magnoliopsida</taxon>
        <taxon>Liliopsida</taxon>
        <taxon>Poales</taxon>
        <taxon>Poaceae</taxon>
        <taxon>PACMAD clade</taxon>
        <taxon>Panicoideae</taxon>
        <taxon>Panicodae</taxon>
        <taxon>Paniceae</taxon>
        <taxon>Panicinae</taxon>
        <taxon>Panicum</taxon>
        <taxon>Panicum sect. Hiantes</taxon>
    </lineage>
</organism>
<dbReference type="AlphaFoldDB" id="A0A8T0S4R3"/>
<name>A0A8T0S4R3_PANVG</name>
<proteinExistence type="predicted"/>
<comment type="caution">
    <text evidence="1">The sequence shown here is derived from an EMBL/GenBank/DDBJ whole genome shotgun (WGS) entry which is preliminary data.</text>
</comment>
<dbReference type="EMBL" id="CM029046">
    <property type="protein sequence ID" value="KAG2591763.1"/>
    <property type="molecule type" value="Genomic_DNA"/>
</dbReference>
<evidence type="ECO:0000313" key="2">
    <source>
        <dbReference type="Proteomes" id="UP000823388"/>
    </source>
</evidence>